<dbReference type="SUPFAM" id="SSF63748">
    <property type="entry name" value="Tudor/PWWP/MBT"/>
    <property type="match status" value="2"/>
</dbReference>
<feature type="region of interest" description="Disordered" evidence="2">
    <location>
        <begin position="1010"/>
        <end position="1041"/>
    </location>
</feature>
<keyword evidence="1" id="KW-0175">Coiled coil</keyword>
<reference evidence="3" key="2">
    <citation type="journal article" date="2022" name="Res Sq">
        <title>Comparative Genomics Reveals Insights into the Divergent Evolution of Astigmatic Mites and Household Pest Adaptations.</title>
        <authorList>
            <person name="Xiong Q."/>
            <person name="Wan A.T.-Y."/>
            <person name="Liu X.-Y."/>
            <person name="Fung C.S.-H."/>
            <person name="Xiao X."/>
            <person name="Malainual N."/>
            <person name="Hou J."/>
            <person name="Wang L."/>
            <person name="Wang M."/>
            <person name="Yang K."/>
            <person name="Cui Y."/>
            <person name="Leung E."/>
            <person name="Nong W."/>
            <person name="Shin S.-K."/>
            <person name="Au S."/>
            <person name="Jeong K.Y."/>
            <person name="Chew F.T."/>
            <person name="Hui J."/>
            <person name="Leung T.F."/>
            <person name="Tungtrongchitr A."/>
            <person name="Zhong N."/>
            <person name="Liu Z."/>
            <person name="Tsui S."/>
        </authorList>
    </citation>
    <scope>NUCLEOTIDE SEQUENCE</scope>
    <source>
        <strain evidence="3">Derf</strain>
        <tissue evidence="3">Whole organism</tissue>
    </source>
</reference>
<evidence type="ECO:0000313" key="3">
    <source>
        <dbReference type="EMBL" id="KAH9527511.1"/>
    </source>
</evidence>
<gene>
    <name evidence="3" type="ORF">DERF_001522</name>
</gene>
<feature type="region of interest" description="Disordered" evidence="2">
    <location>
        <begin position="905"/>
        <end position="946"/>
    </location>
</feature>
<feature type="compositionally biased region" description="Basic and acidic residues" evidence="2">
    <location>
        <begin position="509"/>
        <end position="519"/>
    </location>
</feature>
<name>A0A922IC03_DERFA</name>
<feature type="region of interest" description="Disordered" evidence="2">
    <location>
        <begin position="202"/>
        <end position="242"/>
    </location>
</feature>
<feature type="compositionally biased region" description="Basic residues" evidence="2">
    <location>
        <begin position="919"/>
        <end position="930"/>
    </location>
</feature>
<dbReference type="EMBL" id="ASGP02000001">
    <property type="protein sequence ID" value="KAH9527511.1"/>
    <property type="molecule type" value="Genomic_DNA"/>
</dbReference>
<dbReference type="InterPro" id="IPR035437">
    <property type="entry name" value="SNase_OB-fold_sf"/>
</dbReference>
<feature type="compositionally biased region" description="Low complexity" evidence="2">
    <location>
        <begin position="202"/>
        <end position="212"/>
    </location>
</feature>
<feature type="compositionally biased region" description="Basic and acidic residues" evidence="2">
    <location>
        <begin position="1255"/>
        <end position="1273"/>
    </location>
</feature>
<feature type="compositionally biased region" description="Basic and acidic residues" evidence="2">
    <location>
        <begin position="278"/>
        <end position="287"/>
    </location>
</feature>
<accession>A0A922IC03</accession>
<organism evidence="3 4">
    <name type="scientific">Dermatophagoides farinae</name>
    <name type="common">American house dust mite</name>
    <dbReference type="NCBI Taxonomy" id="6954"/>
    <lineage>
        <taxon>Eukaryota</taxon>
        <taxon>Metazoa</taxon>
        <taxon>Ecdysozoa</taxon>
        <taxon>Arthropoda</taxon>
        <taxon>Chelicerata</taxon>
        <taxon>Arachnida</taxon>
        <taxon>Acari</taxon>
        <taxon>Acariformes</taxon>
        <taxon>Sarcoptiformes</taxon>
        <taxon>Astigmata</taxon>
        <taxon>Psoroptidia</taxon>
        <taxon>Analgoidea</taxon>
        <taxon>Pyroglyphidae</taxon>
        <taxon>Dermatophagoidinae</taxon>
        <taxon>Dermatophagoides</taxon>
    </lineage>
</organism>
<dbReference type="CDD" id="cd20379">
    <property type="entry name" value="Tudor_dTUD-like"/>
    <property type="match status" value="1"/>
</dbReference>
<feature type="region of interest" description="Disordered" evidence="2">
    <location>
        <begin position="495"/>
        <end position="527"/>
    </location>
</feature>
<evidence type="ECO:0000256" key="2">
    <source>
        <dbReference type="SAM" id="MobiDB-lite"/>
    </source>
</evidence>
<dbReference type="Proteomes" id="UP000790347">
    <property type="component" value="Unassembled WGS sequence"/>
</dbReference>
<evidence type="ECO:0000313" key="4">
    <source>
        <dbReference type="Proteomes" id="UP000790347"/>
    </source>
</evidence>
<feature type="compositionally biased region" description="Polar residues" evidence="2">
    <location>
        <begin position="218"/>
        <end position="234"/>
    </location>
</feature>
<feature type="compositionally biased region" description="Low complexity" evidence="2">
    <location>
        <begin position="1026"/>
        <end position="1041"/>
    </location>
</feature>
<feature type="region of interest" description="Disordered" evidence="2">
    <location>
        <begin position="1240"/>
        <end position="1277"/>
    </location>
</feature>
<comment type="caution">
    <text evidence="3">The sequence shown here is derived from an EMBL/GenBank/DDBJ whole genome shotgun (WGS) entry which is preliminary data.</text>
</comment>
<protein>
    <submittedName>
        <fullName evidence="3">Uncharacterized protein</fullName>
    </submittedName>
</protein>
<keyword evidence="4" id="KW-1185">Reference proteome</keyword>
<feature type="compositionally biased region" description="Basic residues" evidence="2">
    <location>
        <begin position="495"/>
        <end position="508"/>
    </location>
</feature>
<feature type="coiled-coil region" evidence="1">
    <location>
        <begin position="55"/>
        <end position="110"/>
    </location>
</feature>
<feature type="region of interest" description="Disordered" evidence="2">
    <location>
        <begin position="256"/>
        <end position="287"/>
    </location>
</feature>
<sequence length="1407" mass="160235">MATTASKLMEKDEQLQLCIQRFVSDTQSMINQFSELFIGELRRFADVCMEFSVSYRSIQEDRQFLSAENKSLKDELDARTAEVDFLGKELREIREENDELIRKIECLNINSDGEISMMIHHDRPRDYAVVNSMPAFPRRYSSATGYEPPASSAGSYHHREEGVPIQENTEFNLSTESSLPSTNSKNQLMLLTPPIAFKTNIANNNNIDSSNNRGKLSPSGNQSSDETSSNNHTNETIRSHSRDDISTLYAHLLNHDNNNNSDSGSNQLIGVNSGSSRNSDRSPSLDEIRGIGNAKIIQMVYNQTNGLQEQRTLSTAVSSSAGTFYDCSSMSNFDNLNDNSMYNSNQQQLLKTVTDQIRQLFGRPTETISDQHQQQQSSSINTTMVSPQVIVCHGSNDENDGGLISSPNIGQSTMIDGEMKKRHPTEITTNIDQSSTIDAMYANAFIAKTPSPNYCDYGQHLDKYRCDNDHNNDKESGAGDVDEFLLNAPPVQRYNSKKLSKKRKSRRRAGAETNRDNDQHLLQQNQPDISPTIIMPLTSIDSISIIPSPKIDLNRYLLVEICHIVSPSHFYLIINDEKIGTNAFEDFLERFQNFYKSVEAIGQDGNVNDDDIDDVDDEERQLRMLVSIPPSTQTLTIGSYWACYIDDELDWRRVQIIERSNLDDHYSSDSNNHDEFIMVKDVDSGYSSLVHIQMIRPLTYEMAQVPAFAVRSSLAFIYPHHHHQQQSSHVNNRRDDQYYDQWPMECCQFFEDMTYDQILTASVLQINHSNGHQQSLEINGNLDDEIAHVLLWCTSAEDYEIFINRKLIELNYASNVADDDSWMDQFNEVLNNNVAASPSPESPNIETCFNIQLAKPTDETAIVATVSPPAFQTINNNDNAQPESNGSMKSMETAPNIEYVNPVVGNNESINSKQTDRKIKIKTRSKKKKGSLNEAKDENNECPDSCINRPAVPIPMIGDVDVNGQQPSVTNTSITNNNTTTIESETNYSLGKTSNSITVNNEKMIKKSICSSSDNRSFKHQQEPHSLLPPSSPSPSKSPNSLLQLSIEPIIQISIAIHHSTSIPNNNIITHEQKEIDYLKQSIDDSDNHDSSIFDHYCHTLHHDPRLSNWIIQKHSRHVVLKKTFMPDKISYLLFISCYFEPNKFIGILPFGERKIDSEQLGQFVRNTQESQTPFRQFVSDMTEFYRQEQSSSLRLLPEQCVFEQNNTSSTIVFYDQQSGLFLRGHIVGRDMIMESQNVDYDKQQQQQESITESKSVKDLLKVPNDDNDDRPMKQKKTLSLRRRSLHDYTTRYIIYAIDVGRYFQVPLKHIYHLDDRFKMAKPFAIVCKLHGYPNNKSKLSKIRSIIMEKKFFGIRFIDIDFSTERFAVELFTVNLKDEESSFKMNRPSSSWRTSSPLISKNLIHLI</sequence>
<reference evidence="3" key="1">
    <citation type="submission" date="2013-05" db="EMBL/GenBank/DDBJ databases">
        <authorList>
            <person name="Yim A.K.Y."/>
            <person name="Chan T.F."/>
            <person name="Ji K.M."/>
            <person name="Liu X.Y."/>
            <person name="Zhou J.W."/>
            <person name="Li R.Q."/>
            <person name="Yang K.Y."/>
            <person name="Li J."/>
            <person name="Li M."/>
            <person name="Law P.T.W."/>
            <person name="Wu Y.L."/>
            <person name="Cai Z.L."/>
            <person name="Qin H."/>
            <person name="Bao Y."/>
            <person name="Leung R.K.K."/>
            <person name="Ng P.K.S."/>
            <person name="Zou J."/>
            <person name="Zhong X.J."/>
            <person name="Ran P.X."/>
            <person name="Zhong N.S."/>
            <person name="Liu Z.G."/>
            <person name="Tsui S.K.W."/>
        </authorList>
    </citation>
    <scope>NUCLEOTIDE SEQUENCE</scope>
    <source>
        <strain evidence="3">Derf</strain>
        <tissue evidence="3">Whole organism</tissue>
    </source>
</reference>
<dbReference type="Gene3D" id="2.40.50.90">
    <property type="match status" value="1"/>
</dbReference>
<proteinExistence type="predicted"/>
<evidence type="ECO:0000256" key="1">
    <source>
        <dbReference type="SAM" id="Coils"/>
    </source>
</evidence>